<keyword evidence="2" id="KW-1185">Reference proteome</keyword>
<dbReference type="InterPro" id="IPR019226">
    <property type="entry name" value="DUF2158"/>
</dbReference>
<name>A0A563TYW6_9SPHI</name>
<dbReference type="OrthoDB" id="1264301at2"/>
<organism evidence="1 2">
    <name type="scientific">Mucilaginibacter achroorhodeus</name>
    <dbReference type="NCBI Taxonomy" id="2599294"/>
    <lineage>
        <taxon>Bacteria</taxon>
        <taxon>Pseudomonadati</taxon>
        <taxon>Bacteroidota</taxon>
        <taxon>Sphingobacteriia</taxon>
        <taxon>Sphingobacteriales</taxon>
        <taxon>Sphingobacteriaceae</taxon>
        <taxon>Mucilaginibacter</taxon>
    </lineage>
</organism>
<dbReference type="EMBL" id="VOEI01000006">
    <property type="protein sequence ID" value="TWR24565.1"/>
    <property type="molecule type" value="Genomic_DNA"/>
</dbReference>
<proteinExistence type="predicted"/>
<dbReference type="Pfam" id="PF09926">
    <property type="entry name" value="DUF2158"/>
    <property type="match status" value="1"/>
</dbReference>
<dbReference type="RefSeq" id="WP_146272826.1">
    <property type="nucleotide sequence ID" value="NZ_VOEI01000006.1"/>
</dbReference>
<evidence type="ECO:0000313" key="2">
    <source>
        <dbReference type="Proteomes" id="UP000318010"/>
    </source>
</evidence>
<accession>A0A563TYW6</accession>
<reference evidence="1 2" key="1">
    <citation type="submission" date="2019-07" db="EMBL/GenBank/DDBJ databases">
        <authorList>
            <person name="Kim J."/>
        </authorList>
    </citation>
    <scope>NUCLEOTIDE SEQUENCE [LARGE SCALE GENOMIC DNA]</scope>
    <source>
        <strain evidence="1 2">MJ1a</strain>
    </source>
</reference>
<evidence type="ECO:0000313" key="1">
    <source>
        <dbReference type="EMBL" id="TWR24565.1"/>
    </source>
</evidence>
<dbReference type="AlphaFoldDB" id="A0A563TYW6"/>
<sequence>MEQKKFKSGDVVCLKSGGPEMSVQGYVNLGFGVVTDNVLCKWFEDKKQQQGEFHEDSLEICD</sequence>
<gene>
    <name evidence="1" type="ORF">FPZ42_15825</name>
</gene>
<protein>
    <submittedName>
        <fullName evidence="1">DUF2158 domain-containing protein</fullName>
    </submittedName>
</protein>
<dbReference type="Proteomes" id="UP000318010">
    <property type="component" value="Unassembled WGS sequence"/>
</dbReference>
<comment type="caution">
    <text evidence="1">The sequence shown here is derived from an EMBL/GenBank/DDBJ whole genome shotgun (WGS) entry which is preliminary data.</text>
</comment>